<dbReference type="OrthoDB" id="276685at2759"/>
<keyword evidence="10" id="KW-1185">Reference proteome</keyword>
<dbReference type="InterPro" id="IPR014729">
    <property type="entry name" value="Rossmann-like_a/b/a_fold"/>
</dbReference>
<dbReference type="PANTHER" id="PTHR21294">
    <property type="entry name" value="ELECTRON TRANSFER FLAVOPROTEIN BETA-SUBUNIT"/>
    <property type="match status" value="1"/>
</dbReference>
<dbReference type="Gene3D" id="3.40.50.620">
    <property type="entry name" value="HUPs"/>
    <property type="match status" value="1"/>
</dbReference>
<evidence type="ECO:0000256" key="1">
    <source>
        <dbReference type="ARBA" id="ARBA00004305"/>
    </source>
</evidence>
<evidence type="ECO:0000256" key="6">
    <source>
        <dbReference type="ARBA" id="ARBA00070315"/>
    </source>
</evidence>
<dbReference type="InterPro" id="IPR014730">
    <property type="entry name" value="ETF_a/b_N"/>
</dbReference>
<keyword evidence="3 7" id="KW-0813">Transport</keyword>
<feature type="domain" description="Electron transfer flavoprotein alpha/beta-subunit N-terminal" evidence="8">
    <location>
        <begin position="27"/>
        <end position="223"/>
    </location>
</feature>
<dbReference type="InterPro" id="IPR012255">
    <property type="entry name" value="ETF_b"/>
</dbReference>
<dbReference type="AlphaFoldDB" id="A0A9P8PGI2"/>
<dbReference type="CDD" id="cd01714">
    <property type="entry name" value="ETF_beta"/>
    <property type="match status" value="1"/>
</dbReference>
<dbReference type="PIRSF" id="PIRSF000090">
    <property type="entry name" value="Beta-ETF"/>
    <property type="match status" value="1"/>
</dbReference>
<keyword evidence="7" id="KW-0496">Mitochondrion</keyword>
<dbReference type="GO" id="GO:0009055">
    <property type="term" value="F:electron transfer activity"/>
    <property type="evidence" value="ECO:0007669"/>
    <property type="project" value="InterPro"/>
</dbReference>
<accession>A0A9P8PGI2</accession>
<comment type="function">
    <text evidence="5 7">The electron transfer flavoprotein serves as a specific electron acceptor for several dehydrogenases, including five acyl-CoA dehydrogenases, glutaryl-CoA and sarcosine dehydrogenase. It transfers the electrons to the main mitochondrial respiratory chain via ETF-ubiquinone oxidoreductase (ETF dehydrogenase).</text>
</comment>
<dbReference type="InterPro" id="IPR033948">
    <property type="entry name" value="ETF_beta_N"/>
</dbReference>
<dbReference type="SMART" id="SM00893">
    <property type="entry name" value="ETF"/>
    <property type="match status" value="1"/>
</dbReference>
<dbReference type="SUPFAM" id="SSF52402">
    <property type="entry name" value="Adenine nucleotide alpha hydrolases-like"/>
    <property type="match status" value="1"/>
</dbReference>
<dbReference type="InterPro" id="IPR000049">
    <property type="entry name" value="ET-Flavoprotein_bsu_CS"/>
</dbReference>
<dbReference type="FunFam" id="3.40.50.620:FF:000011">
    <property type="entry name" value="Electron transfer flavoprotein subunit beta"/>
    <property type="match status" value="1"/>
</dbReference>
<evidence type="ECO:0000256" key="4">
    <source>
        <dbReference type="ARBA" id="ARBA00022982"/>
    </source>
</evidence>
<protein>
    <recommendedName>
        <fullName evidence="6 7">Probable electron transfer flavoprotein subunit beta</fullName>
    </recommendedName>
</protein>
<dbReference type="GO" id="GO:0009063">
    <property type="term" value="P:amino acid catabolic process"/>
    <property type="evidence" value="ECO:0007669"/>
    <property type="project" value="TreeGrafter"/>
</dbReference>
<evidence type="ECO:0000256" key="2">
    <source>
        <dbReference type="ARBA" id="ARBA00007557"/>
    </source>
</evidence>
<evidence type="ECO:0000256" key="3">
    <source>
        <dbReference type="ARBA" id="ARBA00022448"/>
    </source>
</evidence>
<keyword evidence="4 7" id="KW-0249">Electron transport</keyword>
<reference evidence="9" key="1">
    <citation type="journal article" date="2021" name="Open Biol.">
        <title>Shared evolutionary footprints suggest mitochondrial oxidative damage underlies multiple complex I losses in fungi.</title>
        <authorList>
            <person name="Schikora-Tamarit M.A."/>
            <person name="Marcet-Houben M."/>
            <person name="Nosek J."/>
            <person name="Gabaldon T."/>
        </authorList>
    </citation>
    <scope>NUCLEOTIDE SEQUENCE</scope>
    <source>
        <strain evidence="9">CBS6341</strain>
    </source>
</reference>
<comment type="similarity">
    <text evidence="2 7">Belongs to the ETF beta-subunit/FixA family.</text>
</comment>
<comment type="caution">
    <text evidence="9">The sequence shown here is derived from an EMBL/GenBank/DDBJ whole genome shotgun (WGS) entry which is preliminary data.</text>
</comment>
<dbReference type="Proteomes" id="UP000769528">
    <property type="component" value="Unassembled WGS sequence"/>
</dbReference>
<evidence type="ECO:0000256" key="7">
    <source>
        <dbReference type="PIRNR" id="PIRNR000090"/>
    </source>
</evidence>
<reference evidence="9" key="2">
    <citation type="submission" date="2021-01" db="EMBL/GenBank/DDBJ databases">
        <authorList>
            <person name="Schikora-Tamarit M.A."/>
        </authorList>
    </citation>
    <scope>NUCLEOTIDE SEQUENCE</scope>
    <source>
        <strain evidence="9">CBS6341</strain>
    </source>
</reference>
<dbReference type="GO" id="GO:0033539">
    <property type="term" value="P:fatty acid beta-oxidation using acyl-CoA dehydrogenase"/>
    <property type="evidence" value="ECO:0007669"/>
    <property type="project" value="TreeGrafter"/>
</dbReference>
<organism evidence="9 10">
    <name type="scientific">Wickerhamomyces mucosus</name>
    <dbReference type="NCBI Taxonomy" id="1378264"/>
    <lineage>
        <taxon>Eukaryota</taxon>
        <taxon>Fungi</taxon>
        <taxon>Dikarya</taxon>
        <taxon>Ascomycota</taxon>
        <taxon>Saccharomycotina</taxon>
        <taxon>Saccharomycetes</taxon>
        <taxon>Phaffomycetales</taxon>
        <taxon>Wickerhamomycetaceae</taxon>
        <taxon>Wickerhamomyces</taxon>
    </lineage>
</organism>
<evidence type="ECO:0000259" key="8">
    <source>
        <dbReference type="SMART" id="SM00893"/>
    </source>
</evidence>
<dbReference type="PANTHER" id="PTHR21294:SF8">
    <property type="entry name" value="ELECTRON TRANSFER FLAVOPROTEIN SUBUNIT BETA"/>
    <property type="match status" value="1"/>
</dbReference>
<dbReference type="PROSITE" id="PS01065">
    <property type="entry name" value="ETF_BETA"/>
    <property type="match status" value="1"/>
</dbReference>
<comment type="cofactor">
    <cofactor evidence="7">
        <name>FAD</name>
        <dbReference type="ChEBI" id="CHEBI:57692"/>
    </cofactor>
    <text evidence="7">Binds 1 FAD per dimer.</text>
</comment>
<dbReference type="Pfam" id="PF01012">
    <property type="entry name" value="ETF"/>
    <property type="match status" value="1"/>
</dbReference>
<evidence type="ECO:0000256" key="5">
    <source>
        <dbReference type="ARBA" id="ARBA00025416"/>
    </source>
</evidence>
<sequence length="262" mass="28559">MSTKLNILVPVKRVIDFAIKPRINKAGSGIEKAGVKFSINPFCDIAVEESIRIRETNKSFVDKIHAVSIGPSKAQDILRSSLAKGIDSATLVDAKEEEIEPLAVAKVLKKIVESKGSNLVILGKQAIDDDSNHTGQMLAGLLNWPQVTNAAKVTVNGSGDSVTSVTVVREIDGGEETLEAELPLIITADLRLNEPRFASLPNIMKAKKKPLEKLSLEKDFGELDLKQRLKVLKVEEPKEREAGVKVKNVDELIAKLKDLKAI</sequence>
<proteinExistence type="inferred from homology"/>
<comment type="subunit">
    <text evidence="7">Heterodimer of an alpha and a beta subunit.</text>
</comment>
<gene>
    <name evidence="9" type="ORF">WICMUC_004811</name>
</gene>
<evidence type="ECO:0000313" key="10">
    <source>
        <dbReference type="Proteomes" id="UP000769528"/>
    </source>
</evidence>
<dbReference type="EMBL" id="JAEUBF010001298">
    <property type="protein sequence ID" value="KAH3670842.1"/>
    <property type="molecule type" value="Genomic_DNA"/>
</dbReference>
<evidence type="ECO:0000313" key="9">
    <source>
        <dbReference type="EMBL" id="KAH3670842.1"/>
    </source>
</evidence>
<name>A0A9P8PGI2_9ASCO</name>
<dbReference type="GO" id="GO:0005759">
    <property type="term" value="C:mitochondrial matrix"/>
    <property type="evidence" value="ECO:0007669"/>
    <property type="project" value="UniProtKB-SubCell"/>
</dbReference>
<comment type="subcellular location">
    <subcellularLocation>
        <location evidence="1 7">Mitochondrion matrix</location>
    </subcellularLocation>
</comment>
<comment type="cofactor">
    <cofactor evidence="7">
        <name>AMP</name>
        <dbReference type="ChEBI" id="CHEBI:456215"/>
    </cofactor>
    <text evidence="7">Binds 1 AMP per subunit.</text>
</comment>